<feature type="domain" description="N-acetyltransferase" evidence="1">
    <location>
        <begin position="3"/>
        <end position="152"/>
    </location>
</feature>
<protein>
    <submittedName>
        <fullName evidence="2">GNAT family N-acetyltransferase</fullName>
    </submittedName>
</protein>
<dbReference type="InterPro" id="IPR000182">
    <property type="entry name" value="GNAT_dom"/>
</dbReference>
<dbReference type="AlphaFoldDB" id="A0AAW8JCN9"/>
<dbReference type="Gene3D" id="3.40.630.30">
    <property type="match status" value="1"/>
</dbReference>
<evidence type="ECO:0000313" key="3">
    <source>
        <dbReference type="Proteomes" id="UP001243844"/>
    </source>
</evidence>
<organism evidence="2 3">
    <name type="scientific">Acinetobacter rudis</name>
    <dbReference type="NCBI Taxonomy" id="632955"/>
    <lineage>
        <taxon>Bacteria</taxon>
        <taxon>Pseudomonadati</taxon>
        <taxon>Pseudomonadota</taxon>
        <taxon>Gammaproteobacteria</taxon>
        <taxon>Moraxellales</taxon>
        <taxon>Moraxellaceae</taxon>
        <taxon>Acinetobacter</taxon>
    </lineage>
</organism>
<dbReference type="CDD" id="cd04301">
    <property type="entry name" value="NAT_SF"/>
    <property type="match status" value="1"/>
</dbReference>
<accession>A0AAW8JCN9</accession>
<evidence type="ECO:0000259" key="1">
    <source>
        <dbReference type="PROSITE" id="PS51186"/>
    </source>
</evidence>
<name>A0AAW8JCN9_9GAMM</name>
<dbReference type="Pfam" id="PF00583">
    <property type="entry name" value="Acetyltransf_1"/>
    <property type="match status" value="1"/>
</dbReference>
<proteinExistence type="predicted"/>
<dbReference type="EMBL" id="JAVIDL010000022">
    <property type="protein sequence ID" value="MDQ8936355.1"/>
    <property type="molecule type" value="Genomic_DNA"/>
</dbReference>
<dbReference type="GO" id="GO:0016747">
    <property type="term" value="F:acyltransferase activity, transferring groups other than amino-acyl groups"/>
    <property type="evidence" value="ECO:0007669"/>
    <property type="project" value="InterPro"/>
</dbReference>
<sequence>MNIELSLANVTEAEYLSKLCLESKQYWGYSDAFMANCIDELSFKATDFDDSIIVTARVKNKICGVAQLRLNIKNKDGELVKLFVHPNFISQGVGTVLYHWAMNTARENNIKELLLDADPNAEAFYIGHGAIKIADVPSASIVGRVIPQLKICIHNEKMEF</sequence>
<dbReference type="SUPFAM" id="SSF55729">
    <property type="entry name" value="Acyl-CoA N-acyltransferases (Nat)"/>
    <property type="match status" value="1"/>
</dbReference>
<comment type="caution">
    <text evidence="2">The sequence shown here is derived from an EMBL/GenBank/DDBJ whole genome shotgun (WGS) entry which is preliminary data.</text>
</comment>
<evidence type="ECO:0000313" key="2">
    <source>
        <dbReference type="EMBL" id="MDQ8936355.1"/>
    </source>
</evidence>
<gene>
    <name evidence="2" type="ORF">RFH47_11570</name>
</gene>
<dbReference type="InterPro" id="IPR016181">
    <property type="entry name" value="Acyl_CoA_acyltransferase"/>
</dbReference>
<dbReference type="Proteomes" id="UP001243844">
    <property type="component" value="Unassembled WGS sequence"/>
</dbReference>
<dbReference type="RefSeq" id="WP_308981690.1">
    <property type="nucleotide sequence ID" value="NZ_JAVIDL010000022.1"/>
</dbReference>
<dbReference type="PROSITE" id="PS51186">
    <property type="entry name" value="GNAT"/>
    <property type="match status" value="1"/>
</dbReference>
<reference evidence="2" key="1">
    <citation type="submission" date="2023-08" db="EMBL/GenBank/DDBJ databases">
        <title>Emergence of clinically-relevant ST2 carbapenem-resistant Acinetobacter baumannii strains in hospital sewages in Zhejiang, East of China.</title>
        <authorList>
            <person name="Kaichao C."/>
            <person name="Zhang R."/>
        </authorList>
    </citation>
    <scope>NUCLEOTIDE SEQUENCE</scope>
    <source>
        <strain evidence="2">M-RB-37</strain>
    </source>
</reference>